<dbReference type="PROSITE" id="PS50043">
    <property type="entry name" value="HTH_LUXR_2"/>
    <property type="match status" value="1"/>
</dbReference>
<dbReference type="SUPFAM" id="SSF46894">
    <property type="entry name" value="C-terminal effector domain of the bipartite response regulators"/>
    <property type="match status" value="1"/>
</dbReference>
<name>A8ZUE5_DESOH</name>
<dbReference type="SMART" id="SM00421">
    <property type="entry name" value="HTH_LUXR"/>
    <property type="match status" value="1"/>
</dbReference>
<dbReference type="KEGG" id="dol:Dole_2173"/>
<dbReference type="RefSeq" id="WP_012175589.1">
    <property type="nucleotide sequence ID" value="NC_009943.1"/>
</dbReference>
<dbReference type="SUPFAM" id="SSF55785">
    <property type="entry name" value="PYP-like sensor domain (PAS domain)"/>
    <property type="match status" value="1"/>
</dbReference>
<dbReference type="OrthoDB" id="6231at2"/>
<dbReference type="HOGENOM" id="CLU_917427_0_0_7"/>
<dbReference type="Gene3D" id="1.10.10.10">
    <property type="entry name" value="Winged helix-like DNA-binding domain superfamily/Winged helix DNA-binding domain"/>
    <property type="match status" value="1"/>
</dbReference>
<dbReference type="Gene3D" id="3.30.450.20">
    <property type="entry name" value="PAS domain"/>
    <property type="match status" value="1"/>
</dbReference>
<feature type="domain" description="HTH luxR-type" evidence="4">
    <location>
        <begin position="198"/>
        <end position="263"/>
    </location>
</feature>
<evidence type="ECO:0000256" key="3">
    <source>
        <dbReference type="ARBA" id="ARBA00023163"/>
    </source>
</evidence>
<evidence type="ECO:0000256" key="1">
    <source>
        <dbReference type="ARBA" id="ARBA00023015"/>
    </source>
</evidence>
<dbReference type="Pfam" id="PF00196">
    <property type="entry name" value="GerE"/>
    <property type="match status" value="1"/>
</dbReference>
<dbReference type="AlphaFoldDB" id="A8ZUE5"/>
<reference evidence="5 6" key="1">
    <citation type="submission" date="2007-10" db="EMBL/GenBank/DDBJ databases">
        <title>Complete sequence of Desulfococcus oleovorans Hxd3.</title>
        <authorList>
            <consortium name="US DOE Joint Genome Institute"/>
            <person name="Copeland A."/>
            <person name="Lucas S."/>
            <person name="Lapidus A."/>
            <person name="Barry K."/>
            <person name="Glavina del Rio T."/>
            <person name="Dalin E."/>
            <person name="Tice H."/>
            <person name="Pitluck S."/>
            <person name="Kiss H."/>
            <person name="Brettin T."/>
            <person name="Bruce D."/>
            <person name="Detter J.C."/>
            <person name="Han C."/>
            <person name="Schmutz J."/>
            <person name="Larimer F."/>
            <person name="Land M."/>
            <person name="Hauser L."/>
            <person name="Kyrpides N."/>
            <person name="Kim E."/>
            <person name="Wawrik B."/>
            <person name="Richardson P."/>
        </authorList>
    </citation>
    <scope>NUCLEOTIDE SEQUENCE [LARGE SCALE GENOMIC DNA]</scope>
    <source>
        <strain evidence="6">DSM 6200 / JCM 39069 / Hxd3</strain>
    </source>
</reference>
<proteinExistence type="predicted"/>
<keyword evidence="2" id="KW-0238">DNA-binding</keyword>
<dbReference type="PRINTS" id="PR00038">
    <property type="entry name" value="HTHLUXR"/>
</dbReference>
<dbReference type="PANTHER" id="PTHR44688">
    <property type="entry name" value="DNA-BINDING TRANSCRIPTIONAL ACTIVATOR DEVR_DOSR"/>
    <property type="match status" value="1"/>
</dbReference>
<evidence type="ECO:0000256" key="2">
    <source>
        <dbReference type="ARBA" id="ARBA00023125"/>
    </source>
</evidence>
<dbReference type="EMBL" id="CP000859">
    <property type="protein sequence ID" value="ABW67977.1"/>
    <property type="molecule type" value="Genomic_DNA"/>
</dbReference>
<evidence type="ECO:0000313" key="6">
    <source>
        <dbReference type="Proteomes" id="UP000008561"/>
    </source>
</evidence>
<dbReference type="InterPro" id="IPR035965">
    <property type="entry name" value="PAS-like_dom_sf"/>
</dbReference>
<dbReference type="InterPro" id="IPR036388">
    <property type="entry name" value="WH-like_DNA-bd_sf"/>
</dbReference>
<accession>A8ZUE5</accession>
<evidence type="ECO:0000259" key="4">
    <source>
        <dbReference type="PROSITE" id="PS50043"/>
    </source>
</evidence>
<keyword evidence="1" id="KW-0805">Transcription regulation</keyword>
<gene>
    <name evidence="5" type="ordered locus">Dole_2173</name>
</gene>
<dbReference type="PANTHER" id="PTHR44688:SF16">
    <property type="entry name" value="DNA-BINDING TRANSCRIPTIONAL ACTIVATOR DEVR_DOSR"/>
    <property type="match status" value="1"/>
</dbReference>
<dbReference type="PROSITE" id="PS00622">
    <property type="entry name" value="HTH_LUXR_1"/>
    <property type="match status" value="1"/>
</dbReference>
<dbReference type="Proteomes" id="UP000008561">
    <property type="component" value="Chromosome"/>
</dbReference>
<sequence>MFKQTDNKIESDLILKHLPVAMGVSTLSGELLASNALMHEWFGDKRGSSAQGLYVRPEDRTAWIKRLQRDGQIVNHVLELRKKDGQPAQFLVNARLIHYNSNNLILVVVTEYNPLTQPQTNGIKAGLDSVDTLIETLLERLSRDKKQVEENILASVEKTILPLLITLGNTSLTETQHQLLKILQASLADIVSPFASTIGQNHTQLTPMEMQVANLIRTGATSKQIAGMLGLSYRTIEAHRNNIRRKLGLKGKKANLASFLVTPPNTYET</sequence>
<dbReference type="CDD" id="cd06170">
    <property type="entry name" value="LuxR_C_like"/>
    <property type="match status" value="1"/>
</dbReference>
<dbReference type="InterPro" id="IPR016032">
    <property type="entry name" value="Sig_transdc_resp-reg_C-effctor"/>
</dbReference>
<dbReference type="GO" id="GO:0003677">
    <property type="term" value="F:DNA binding"/>
    <property type="evidence" value="ECO:0007669"/>
    <property type="project" value="UniProtKB-KW"/>
</dbReference>
<dbReference type="eggNOG" id="COG2771">
    <property type="taxonomic scope" value="Bacteria"/>
</dbReference>
<keyword evidence="3" id="KW-0804">Transcription</keyword>
<organism evidence="5 6">
    <name type="scientific">Desulfosudis oleivorans (strain DSM 6200 / JCM 39069 / Hxd3)</name>
    <name type="common">Desulfococcus oleovorans</name>
    <dbReference type="NCBI Taxonomy" id="96561"/>
    <lineage>
        <taxon>Bacteria</taxon>
        <taxon>Pseudomonadati</taxon>
        <taxon>Thermodesulfobacteriota</taxon>
        <taxon>Desulfobacteria</taxon>
        <taxon>Desulfobacterales</taxon>
        <taxon>Desulfosudaceae</taxon>
        <taxon>Desulfosudis</taxon>
    </lineage>
</organism>
<dbReference type="STRING" id="96561.Dole_2173"/>
<dbReference type="InterPro" id="IPR000792">
    <property type="entry name" value="Tscrpt_reg_LuxR_C"/>
</dbReference>
<keyword evidence="6" id="KW-1185">Reference proteome</keyword>
<dbReference type="GO" id="GO:0006355">
    <property type="term" value="P:regulation of DNA-templated transcription"/>
    <property type="evidence" value="ECO:0007669"/>
    <property type="project" value="InterPro"/>
</dbReference>
<evidence type="ECO:0000313" key="5">
    <source>
        <dbReference type="EMBL" id="ABW67977.1"/>
    </source>
</evidence>
<protein>
    <submittedName>
        <fullName evidence="5">Transcriptional regulator, LuxR family</fullName>
    </submittedName>
</protein>